<dbReference type="Gene3D" id="3.40.50.2300">
    <property type="match status" value="2"/>
</dbReference>
<dbReference type="PROSITE" id="PS50109">
    <property type="entry name" value="HIS_KIN"/>
    <property type="match status" value="1"/>
</dbReference>
<name>A0A3B0V6L6_9ZZZZ</name>
<dbReference type="PRINTS" id="PR00344">
    <property type="entry name" value="BCTRLSENSOR"/>
</dbReference>
<evidence type="ECO:0000313" key="5">
    <source>
        <dbReference type="EMBL" id="VAW27596.1"/>
    </source>
</evidence>
<dbReference type="InterPro" id="IPR036097">
    <property type="entry name" value="HisK_dim/P_sf"/>
</dbReference>
<dbReference type="CDD" id="cd00082">
    <property type="entry name" value="HisKA"/>
    <property type="match status" value="1"/>
</dbReference>
<dbReference type="EMBL" id="UOET01000133">
    <property type="protein sequence ID" value="VAW27596.1"/>
    <property type="molecule type" value="Genomic_DNA"/>
</dbReference>
<dbReference type="InterPro" id="IPR003661">
    <property type="entry name" value="HisK_dim/P_dom"/>
</dbReference>
<dbReference type="FunFam" id="3.30.565.10:FF:000010">
    <property type="entry name" value="Sensor histidine kinase RcsC"/>
    <property type="match status" value="1"/>
</dbReference>
<dbReference type="CDD" id="cd17546">
    <property type="entry name" value="REC_hyHK_CKI1_RcsC-like"/>
    <property type="match status" value="1"/>
</dbReference>
<keyword evidence="1" id="KW-0597">Phosphoprotein</keyword>
<feature type="domain" description="Histidine kinase" evidence="3">
    <location>
        <begin position="152"/>
        <end position="372"/>
    </location>
</feature>
<gene>
    <name evidence="5" type="ORF">MNBD_BACTEROID07-108</name>
</gene>
<evidence type="ECO:0000256" key="1">
    <source>
        <dbReference type="ARBA" id="ARBA00022553"/>
    </source>
</evidence>
<reference evidence="5" key="1">
    <citation type="submission" date="2018-06" db="EMBL/GenBank/DDBJ databases">
        <authorList>
            <person name="Zhirakovskaya E."/>
        </authorList>
    </citation>
    <scope>NUCLEOTIDE SEQUENCE</scope>
</reference>
<accession>A0A3B0V6L6</accession>
<dbReference type="PANTHER" id="PTHR45339">
    <property type="entry name" value="HYBRID SIGNAL TRANSDUCTION HISTIDINE KINASE J"/>
    <property type="match status" value="1"/>
</dbReference>
<dbReference type="Pfam" id="PF00072">
    <property type="entry name" value="Response_reg"/>
    <property type="match status" value="2"/>
</dbReference>
<proteinExistence type="predicted"/>
<keyword evidence="2" id="KW-0902">Two-component regulatory system</keyword>
<dbReference type="PANTHER" id="PTHR45339:SF1">
    <property type="entry name" value="HYBRID SIGNAL TRANSDUCTION HISTIDINE KINASE J"/>
    <property type="match status" value="1"/>
</dbReference>
<dbReference type="SUPFAM" id="SSF47384">
    <property type="entry name" value="Homodimeric domain of signal transducing histidine kinase"/>
    <property type="match status" value="1"/>
</dbReference>
<evidence type="ECO:0000256" key="2">
    <source>
        <dbReference type="ARBA" id="ARBA00023012"/>
    </source>
</evidence>
<dbReference type="GO" id="GO:0000155">
    <property type="term" value="F:phosphorelay sensor kinase activity"/>
    <property type="evidence" value="ECO:0007669"/>
    <property type="project" value="InterPro"/>
</dbReference>
<dbReference type="SMART" id="SM00448">
    <property type="entry name" value="REC"/>
    <property type="match status" value="2"/>
</dbReference>
<dbReference type="Pfam" id="PF00512">
    <property type="entry name" value="HisKA"/>
    <property type="match status" value="1"/>
</dbReference>
<dbReference type="InterPro" id="IPR005467">
    <property type="entry name" value="His_kinase_dom"/>
</dbReference>
<dbReference type="SMART" id="SM00387">
    <property type="entry name" value="HATPase_c"/>
    <property type="match status" value="1"/>
</dbReference>
<evidence type="ECO:0000259" key="4">
    <source>
        <dbReference type="PROSITE" id="PS50110"/>
    </source>
</evidence>
<dbReference type="PROSITE" id="PS50110">
    <property type="entry name" value="RESPONSE_REGULATORY"/>
    <property type="match status" value="2"/>
</dbReference>
<dbReference type="Gene3D" id="3.30.565.10">
    <property type="entry name" value="Histidine kinase-like ATPase, C-terminal domain"/>
    <property type="match status" value="1"/>
</dbReference>
<evidence type="ECO:0008006" key="6">
    <source>
        <dbReference type="Google" id="ProtNLM"/>
    </source>
</evidence>
<dbReference type="AlphaFoldDB" id="A0A3B0V6L6"/>
<dbReference type="InterPro" id="IPR036890">
    <property type="entry name" value="HATPase_C_sf"/>
</dbReference>
<organism evidence="5">
    <name type="scientific">hydrothermal vent metagenome</name>
    <dbReference type="NCBI Taxonomy" id="652676"/>
    <lineage>
        <taxon>unclassified sequences</taxon>
        <taxon>metagenomes</taxon>
        <taxon>ecological metagenomes</taxon>
    </lineage>
</organism>
<dbReference type="Gene3D" id="1.10.287.130">
    <property type="match status" value="1"/>
</dbReference>
<dbReference type="Pfam" id="PF02518">
    <property type="entry name" value="HATPase_c"/>
    <property type="match status" value="1"/>
</dbReference>
<dbReference type="SUPFAM" id="SSF52172">
    <property type="entry name" value="CheY-like"/>
    <property type="match status" value="2"/>
</dbReference>
<dbReference type="SUPFAM" id="SSF55874">
    <property type="entry name" value="ATPase domain of HSP90 chaperone/DNA topoisomerase II/histidine kinase"/>
    <property type="match status" value="1"/>
</dbReference>
<dbReference type="InterPro" id="IPR004358">
    <property type="entry name" value="Sig_transdc_His_kin-like_C"/>
</dbReference>
<evidence type="ECO:0000259" key="3">
    <source>
        <dbReference type="PROSITE" id="PS50109"/>
    </source>
</evidence>
<feature type="domain" description="Response regulatory" evidence="4">
    <location>
        <begin position="7"/>
        <end position="123"/>
    </location>
</feature>
<sequence length="517" mass="58420">MTDEKFHILVVDDSESARELVRVYLSKTSIKAAFAENGPQAINKAKSNAFDLILLDVQLPDINGIEICKILKSDVRTKDIPVIFLTVASDRKSLLAGFKAGAVDYITKPFKKEELLARITTHLRMKKYMEELIVARRKAEESEKLKMAFLSNMSHEIRTPMNSIIGFSELMQDENLSVEERREFASIIINSGEQLLNIVDEILEVSKEEAGELKLLEQKFSLRKFMSELQTIFANRMKDKPVKVILNIQEGTPDIILADKVRLKQIMDNLLSNATKFTNKGEIEIGCKLVPKYFPVLEFYVKDTGIGIPKDKQDTIFERFTQIEENLTQNFRGTGLGLSIVKRLVIFMGGSVSIKSEPGKGSTFTFTIPYKKPEKEIPSLPPEKEKKHNLLPENIWAGKTLLIADDVEQIFAFFRETLKKTGVEMLYAKDGKEALDIYHSHQNKIDVALIDIQMPEINGLEVAKAIRKVDKTLPLIAQTGLALNIGKEEAEEAGFNGIIYKPIKLDLLIAILREYLG</sequence>
<feature type="domain" description="Response regulatory" evidence="4">
    <location>
        <begin position="400"/>
        <end position="516"/>
    </location>
</feature>
<dbReference type="SMART" id="SM00388">
    <property type="entry name" value="HisKA"/>
    <property type="match status" value="1"/>
</dbReference>
<protein>
    <recommendedName>
        <fullName evidence="6">Hybrid sensor histidine kinase/response regulator</fullName>
    </recommendedName>
</protein>
<dbReference type="InterPro" id="IPR003594">
    <property type="entry name" value="HATPase_dom"/>
</dbReference>
<dbReference type="InterPro" id="IPR011006">
    <property type="entry name" value="CheY-like_superfamily"/>
</dbReference>
<dbReference type="InterPro" id="IPR001789">
    <property type="entry name" value="Sig_transdc_resp-reg_receiver"/>
</dbReference>
<dbReference type="CDD" id="cd16922">
    <property type="entry name" value="HATPase_EvgS-ArcB-TorS-like"/>
    <property type="match status" value="1"/>
</dbReference>